<evidence type="ECO:0000313" key="3">
    <source>
        <dbReference type="Proteomes" id="UP000730482"/>
    </source>
</evidence>
<proteinExistence type="predicted"/>
<comment type="caution">
    <text evidence="2">The sequence shown here is derived from an EMBL/GenBank/DDBJ whole genome shotgun (WGS) entry which is preliminary data.</text>
</comment>
<dbReference type="Pfam" id="PF00583">
    <property type="entry name" value="Acetyltransf_1"/>
    <property type="match status" value="1"/>
</dbReference>
<dbReference type="Gene3D" id="3.40.630.30">
    <property type="match status" value="1"/>
</dbReference>
<dbReference type="Proteomes" id="UP000730482">
    <property type="component" value="Unassembled WGS sequence"/>
</dbReference>
<organism evidence="2 3">
    <name type="scientific">Catenulispora pinistramenti</name>
    <dbReference type="NCBI Taxonomy" id="2705254"/>
    <lineage>
        <taxon>Bacteria</taxon>
        <taxon>Bacillati</taxon>
        <taxon>Actinomycetota</taxon>
        <taxon>Actinomycetes</taxon>
        <taxon>Catenulisporales</taxon>
        <taxon>Catenulisporaceae</taxon>
        <taxon>Catenulispora</taxon>
    </lineage>
</organism>
<protein>
    <submittedName>
        <fullName evidence="2">GNAT family N-acetyltransferase</fullName>
    </submittedName>
</protein>
<dbReference type="SUPFAM" id="SSF55729">
    <property type="entry name" value="Acyl-CoA N-acyltransferases (Nat)"/>
    <property type="match status" value="1"/>
</dbReference>
<dbReference type="InterPro" id="IPR016181">
    <property type="entry name" value="Acyl_CoA_acyltransferase"/>
</dbReference>
<keyword evidence="3" id="KW-1185">Reference proteome</keyword>
<reference evidence="2 3" key="1">
    <citation type="submission" date="2020-02" db="EMBL/GenBank/DDBJ databases">
        <title>Acidophilic actinobacteria isolated from forest soil.</title>
        <authorList>
            <person name="Golinska P."/>
        </authorList>
    </citation>
    <scope>NUCLEOTIDE SEQUENCE [LARGE SCALE GENOMIC DNA]</scope>
    <source>
        <strain evidence="2 3">NL8</strain>
    </source>
</reference>
<dbReference type="PROSITE" id="PS51186">
    <property type="entry name" value="GNAT"/>
    <property type="match status" value="1"/>
</dbReference>
<dbReference type="InterPro" id="IPR000182">
    <property type="entry name" value="GNAT_dom"/>
</dbReference>
<dbReference type="EMBL" id="JAAFYZ010000175">
    <property type="protein sequence ID" value="MBS2552187.1"/>
    <property type="molecule type" value="Genomic_DNA"/>
</dbReference>
<feature type="domain" description="N-acetyltransferase" evidence="1">
    <location>
        <begin position="123"/>
        <end position="257"/>
    </location>
</feature>
<sequence>MTFLDRSDRTTLAAARLFAGQEDGTVIGEDAGMLMVASARPYLRSLFYSSARRYDRTVPAAKSMEAVRSFGAEHSQPLNLWASVDGDADLIAAAEAIGMTRGIELDDMGTTTAPAIPAPGPEVELAEVRDPEEADAFAEVHRALRIEAKQDPDTVLHFGSPAVLLDPHVHAFVAYLEREPAAAALALRHEDSAGLFWVATKTSARKRGLGALVSAAAVDGAFQAGAKSATLTATPLGAPVYRRLGFERFSGRARYSF</sequence>
<evidence type="ECO:0000313" key="2">
    <source>
        <dbReference type="EMBL" id="MBS2552187.1"/>
    </source>
</evidence>
<evidence type="ECO:0000259" key="1">
    <source>
        <dbReference type="PROSITE" id="PS51186"/>
    </source>
</evidence>
<name>A0ABS5L1I3_9ACTN</name>
<accession>A0ABS5L1I3</accession>
<dbReference type="RefSeq" id="WP_212017525.1">
    <property type="nucleotide sequence ID" value="NZ_JAAFYZ010000175.1"/>
</dbReference>
<gene>
    <name evidence="2" type="ORF">KGQ19_35555</name>
</gene>